<evidence type="ECO:0000256" key="1">
    <source>
        <dbReference type="SAM" id="Phobius"/>
    </source>
</evidence>
<dbReference type="EMBL" id="PDWN01000001">
    <property type="protein sequence ID" value="KAF1697582.1"/>
    <property type="molecule type" value="Genomic_DNA"/>
</dbReference>
<evidence type="ECO:0000313" key="2">
    <source>
        <dbReference type="EMBL" id="KAF1697582.1"/>
    </source>
</evidence>
<keyword evidence="1" id="KW-0812">Transmembrane</keyword>
<proteinExistence type="predicted"/>
<keyword evidence="1" id="KW-0472">Membrane</keyword>
<gene>
    <name evidence="2" type="ORF">CSC65_01615</name>
</gene>
<evidence type="ECO:0000313" key="3">
    <source>
        <dbReference type="Proteomes" id="UP000788419"/>
    </source>
</evidence>
<keyword evidence="3" id="KW-1185">Reference proteome</keyword>
<feature type="transmembrane region" description="Helical" evidence="1">
    <location>
        <begin position="12"/>
        <end position="31"/>
    </location>
</feature>
<name>A0ABQ6ZC43_9GAMM</name>
<dbReference type="Proteomes" id="UP000788419">
    <property type="component" value="Unassembled WGS sequence"/>
</dbReference>
<organism evidence="2 3">
    <name type="scientific">Pseudoxanthomonas daejeonensis</name>
    <dbReference type="NCBI Taxonomy" id="266062"/>
    <lineage>
        <taxon>Bacteria</taxon>
        <taxon>Pseudomonadati</taxon>
        <taxon>Pseudomonadota</taxon>
        <taxon>Gammaproteobacteria</taxon>
        <taxon>Lysobacterales</taxon>
        <taxon>Lysobacteraceae</taxon>
        <taxon>Pseudoxanthomonas</taxon>
    </lineage>
</organism>
<keyword evidence="1" id="KW-1133">Transmembrane helix</keyword>
<comment type="caution">
    <text evidence="2">The sequence shown here is derived from an EMBL/GenBank/DDBJ whole genome shotgun (WGS) entry which is preliminary data.</text>
</comment>
<reference evidence="2 3" key="1">
    <citation type="submission" date="2017-10" db="EMBL/GenBank/DDBJ databases">
        <title>Whole genome sequencing of members of genus Pseudoxanthomonas.</title>
        <authorList>
            <person name="Kumar S."/>
            <person name="Bansal K."/>
            <person name="Kaur A."/>
            <person name="Patil P."/>
            <person name="Sharma S."/>
            <person name="Patil P.B."/>
        </authorList>
    </citation>
    <scope>NUCLEOTIDE SEQUENCE [LARGE SCALE GENOMIC DNA]</scope>
    <source>
        <strain evidence="2 3">DSM 17801</strain>
    </source>
</reference>
<accession>A0ABQ6ZC43</accession>
<protein>
    <submittedName>
        <fullName evidence="2">Uncharacterized protein</fullName>
    </submittedName>
</protein>
<sequence>MVLAMTPTSNRGGISAGLLTCGVAFLVMALLGDDPSGFLGVGLALAGTAIASTGRCPRGAAP</sequence>